<evidence type="ECO:0000313" key="1">
    <source>
        <dbReference type="EMBL" id="KAF3555559.1"/>
    </source>
</evidence>
<name>A0A8S9QYN5_BRACR</name>
<organism evidence="1 2">
    <name type="scientific">Brassica cretica</name>
    <name type="common">Mustard</name>
    <dbReference type="NCBI Taxonomy" id="69181"/>
    <lineage>
        <taxon>Eukaryota</taxon>
        <taxon>Viridiplantae</taxon>
        <taxon>Streptophyta</taxon>
        <taxon>Embryophyta</taxon>
        <taxon>Tracheophyta</taxon>
        <taxon>Spermatophyta</taxon>
        <taxon>Magnoliopsida</taxon>
        <taxon>eudicotyledons</taxon>
        <taxon>Gunneridae</taxon>
        <taxon>Pentapetalae</taxon>
        <taxon>rosids</taxon>
        <taxon>malvids</taxon>
        <taxon>Brassicales</taxon>
        <taxon>Brassicaceae</taxon>
        <taxon>Brassiceae</taxon>
        <taxon>Brassica</taxon>
    </lineage>
</organism>
<accession>A0A8S9QYN5</accession>
<dbReference type="AlphaFoldDB" id="A0A8S9QYN5"/>
<reference evidence="1" key="1">
    <citation type="submission" date="2019-12" db="EMBL/GenBank/DDBJ databases">
        <title>Genome sequencing and annotation of Brassica cretica.</title>
        <authorList>
            <person name="Studholme D.J."/>
            <person name="Sarris P."/>
        </authorList>
    </citation>
    <scope>NUCLEOTIDE SEQUENCE</scope>
    <source>
        <strain evidence="1">PFS-109/04</strain>
        <tissue evidence="1">Leaf</tissue>
    </source>
</reference>
<evidence type="ECO:0000313" key="2">
    <source>
        <dbReference type="Proteomes" id="UP000712600"/>
    </source>
</evidence>
<sequence length="147" mass="16387">MRCPCSLGWGYLLRGPIVFFQKFLKLASNNSPFAAQHVSCCQIGWVLVVTGVGYLRLLVYKFQNPIQDFVVSVYTLLSTCCVPVLSSPTLPMSAEAARKREEKAKATLDPTTHWAAPEVVNREAVPKILGIRPFLRRQPSLTLLLEP</sequence>
<dbReference type="EMBL" id="QGKX02000996">
    <property type="protein sequence ID" value="KAF3555559.1"/>
    <property type="molecule type" value="Genomic_DNA"/>
</dbReference>
<comment type="caution">
    <text evidence="1">The sequence shown here is derived from an EMBL/GenBank/DDBJ whole genome shotgun (WGS) entry which is preliminary data.</text>
</comment>
<gene>
    <name evidence="1" type="ORF">F2Q69_00015553</name>
</gene>
<dbReference type="Proteomes" id="UP000712600">
    <property type="component" value="Unassembled WGS sequence"/>
</dbReference>
<protein>
    <submittedName>
        <fullName evidence="1">Uncharacterized protein</fullName>
    </submittedName>
</protein>
<proteinExistence type="predicted"/>